<accession>U4LCL5</accession>
<evidence type="ECO:0000313" key="2">
    <source>
        <dbReference type="EMBL" id="CCX29814.1"/>
    </source>
</evidence>
<gene>
    <name evidence="2" type="ORF">PCON_07220</name>
</gene>
<name>U4LCL5_PYROM</name>
<organism evidence="2 3">
    <name type="scientific">Pyronema omphalodes (strain CBS 100304)</name>
    <name type="common">Pyronema confluens</name>
    <dbReference type="NCBI Taxonomy" id="1076935"/>
    <lineage>
        <taxon>Eukaryota</taxon>
        <taxon>Fungi</taxon>
        <taxon>Dikarya</taxon>
        <taxon>Ascomycota</taxon>
        <taxon>Pezizomycotina</taxon>
        <taxon>Pezizomycetes</taxon>
        <taxon>Pezizales</taxon>
        <taxon>Pyronemataceae</taxon>
        <taxon>Pyronema</taxon>
    </lineage>
</organism>
<dbReference type="Proteomes" id="UP000018144">
    <property type="component" value="Unassembled WGS sequence"/>
</dbReference>
<dbReference type="AlphaFoldDB" id="U4LCL5"/>
<dbReference type="EMBL" id="HF935358">
    <property type="protein sequence ID" value="CCX29814.1"/>
    <property type="molecule type" value="Genomic_DNA"/>
</dbReference>
<evidence type="ECO:0000256" key="1">
    <source>
        <dbReference type="SAM" id="MobiDB-lite"/>
    </source>
</evidence>
<dbReference type="OMA" id="NAKEYRM"/>
<feature type="region of interest" description="Disordered" evidence="1">
    <location>
        <begin position="192"/>
        <end position="270"/>
    </location>
</feature>
<keyword evidence="3" id="KW-1185">Reference proteome</keyword>
<evidence type="ECO:0000313" key="3">
    <source>
        <dbReference type="Proteomes" id="UP000018144"/>
    </source>
</evidence>
<dbReference type="OrthoDB" id="8249012at2759"/>
<reference evidence="2 3" key="1">
    <citation type="journal article" date="2013" name="PLoS Genet.">
        <title>The genome and development-dependent transcriptomes of Pyronema confluens: a window into fungal evolution.</title>
        <authorList>
            <person name="Traeger S."/>
            <person name="Altegoer F."/>
            <person name="Freitag M."/>
            <person name="Gabaldon T."/>
            <person name="Kempken F."/>
            <person name="Kumar A."/>
            <person name="Marcet-Houben M."/>
            <person name="Poggeler S."/>
            <person name="Stajich J.E."/>
            <person name="Nowrousian M."/>
        </authorList>
    </citation>
    <scope>NUCLEOTIDE SEQUENCE [LARGE SCALE GENOMIC DNA]</scope>
    <source>
        <strain evidence="3">CBS 100304</strain>
        <tissue evidence="2">Vegetative mycelium</tissue>
    </source>
</reference>
<dbReference type="PANTHER" id="PTHR21521:SF0">
    <property type="entry name" value="AMUN, ISOFORM A"/>
    <property type="match status" value="1"/>
</dbReference>
<sequence length="270" mass="29972">MTSALKITLPEFSQALSRYDTLITSITHPKPPFLTDLDPWRRHILPGLIASRTPPYMTKDELYKLMECKLKRGKSRPLLPLILRNAPSLVHTCTQTAFSTPDLSTSLQHLCKLTGVGPATAGYILAAQRPEEAVVFSDEGFRWVVCGGDWGANMKYTKEEYLTLVEGVKEVQKRLGEGVKMEEVERVGFVLGREAGGDKGTKPGRKRKVEDEEEQAEEKGRGKKGRISKGKELKEGGKEDTTGDTGKETKEQTVLNTSGRILRSRKKLSG</sequence>
<proteinExistence type="predicted"/>
<dbReference type="PANTHER" id="PTHR21521">
    <property type="entry name" value="AMUN, ISOFORM A"/>
    <property type="match status" value="1"/>
</dbReference>
<feature type="compositionally biased region" description="Basic and acidic residues" evidence="1">
    <location>
        <begin position="229"/>
        <end position="251"/>
    </location>
</feature>
<dbReference type="STRING" id="1076935.U4LCL5"/>
<protein>
    <submittedName>
        <fullName evidence="2">Uncharacterized protein</fullName>
    </submittedName>
</protein>
<dbReference type="eggNOG" id="ENOG502QR55">
    <property type="taxonomic scope" value="Eukaryota"/>
</dbReference>